<dbReference type="SUPFAM" id="SSF51556">
    <property type="entry name" value="Metallo-dependent hydrolases"/>
    <property type="match status" value="1"/>
</dbReference>
<dbReference type="GO" id="GO:0016831">
    <property type="term" value="F:carboxy-lyase activity"/>
    <property type="evidence" value="ECO:0007669"/>
    <property type="project" value="InterPro"/>
</dbReference>
<protein>
    <recommendedName>
        <fullName evidence="2">Amidohydrolase-related domain-containing protein</fullName>
    </recommendedName>
</protein>
<proteinExistence type="predicted"/>
<feature type="non-terminal residue" evidence="3">
    <location>
        <position position="1"/>
    </location>
</feature>
<dbReference type="Gene3D" id="3.20.20.140">
    <property type="entry name" value="Metal-dependent hydrolases"/>
    <property type="match status" value="1"/>
</dbReference>
<dbReference type="InterPro" id="IPR032466">
    <property type="entry name" value="Metal_Hydrolase"/>
</dbReference>
<keyword evidence="1" id="KW-0456">Lyase</keyword>
<evidence type="ECO:0000313" key="3">
    <source>
        <dbReference type="EMBL" id="GAF95284.1"/>
    </source>
</evidence>
<dbReference type="InterPro" id="IPR032465">
    <property type="entry name" value="ACMSD"/>
</dbReference>
<dbReference type="EMBL" id="BARS01015869">
    <property type="protein sequence ID" value="GAF95284.1"/>
    <property type="molecule type" value="Genomic_DNA"/>
</dbReference>
<comment type="caution">
    <text evidence="3">The sequence shown here is derived from an EMBL/GenBank/DDBJ whole genome shotgun (WGS) entry which is preliminary data.</text>
</comment>
<evidence type="ECO:0000259" key="2">
    <source>
        <dbReference type="Pfam" id="PF04909"/>
    </source>
</evidence>
<dbReference type="InterPro" id="IPR006680">
    <property type="entry name" value="Amidohydro-rel"/>
</dbReference>
<gene>
    <name evidence="3" type="ORF">S01H1_26196</name>
</gene>
<feature type="domain" description="Amidohydrolase-related" evidence="2">
    <location>
        <begin position="4"/>
        <end position="207"/>
    </location>
</feature>
<sequence>DVIRAAERYPDRLIPLAFIQLGQDKPNVVAEVHGQGFKGLKFIDPLVPYDDVAALPFYEKAEELSMPILFHCGVLAWLPGQNTSSDYMRPLRLDGIARRFPGLRMQIAHLGVPEYEIAATMARMLPNVFVDMTGNPEGGWYTSKTSEFIRSLFYWPDWHRKVIFGTDVRSDLMREAVQHHQRLLSSFNMTDPMEEAVYRDNCRRFLGEISVRGSTK</sequence>
<name>X0TPV3_9ZZZZ</name>
<reference evidence="3" key="1">
    <citation type="journal article" date="2014" name="Front. Microbiol.">
        <title>High frequency of phylogenetically diverse reductive dehalogenase-homologous genes in deep subseafloor sedimentary metagenomes.</title>
        <authorList>
            <person name="Kawai M."/>
            <person name="Futagami T."/>
            <person name="Toyoda A."/>
            <person name="Takaki Y."/>
            <person name="Nishi S."/>
            <person name="Hori S."/>
            <person name="Arai W."/>
            <person name="Tsubouchi T."/>
            <person name="Morono Y."/>
            <person name="Uchiyama I."/>
            <person name="Ito T."/>
            <person name="Fujiyama A."/>
            <person name="Inagaki F."/>
            <person name="Takami H."/>
        </authorList>
    </citation>
    <scope>NUCLEOTIDE SEQUENCE</scope>
    <source>
        <strain evidence="3">Expedition CK06-06</strain>
    </source>
</reference>
<dbReference type="PANTHER" id="PTHR21240">
    <property type="entry name" value="2-AMINO-3-CARBOXYLMUCONATE-6-SEMIALDEHYDE DECARBOXYLASE"/>
    <property type="match status" value="1"/>
</dbReference>
<evidence type="ECO:0000256" key="1">
    <source>
        <dbReference type="ARBA" id="ARBA00023239"/>
    </source>
</evidence>
<dbReference type="AlphaFoldDB" id="X0TPV3"/>
<organism evidence="3">
    <name type="scientific">marine sediment metagenome</name>
    <dbReference type="NCBI Taxonomy" id="412755"/>
    <lineage>
        <taxon>unclassified sequences</taxon>
        <taxon>metagenomes</taxon>
        <taxon>ecological metagenomes</taxon>
    </lineage>
</organism>
<dbReference type="Pfam" id="PF04909">
    <property type="entry name" value="Amidohydro_2"/>
    <property type="match status" value="1"/>
</dbReference>
<accession>X0TPV3</accession>
<dbReference type="GO" id="GO:0016787">
    <property type="term" value="F:hydrolase activity"/>
    <property type="evidence" value="ECO:0007669"/>
    <property type="project" value="InterPro"/>
</dbReference>